<dbReference type="EMBL" id="SJPY01000004">
    <property type="protein sequence ID" value="TWU41281.1"/>
    <property type="molecule type" value="Genomic_DNA"/>
</dbReference>
<keyword evidence="3" id="KW-1185">Reference proteome</keyword>
<dbReference type="AlphaFoldDB" id="A0A5C6E0V2"/>
<accession>A0A5C6E0V2</accession>
<proteinExistence type="predicted"/>
<protein>
    <submittedName>
        <fullName evidence="2">Uncharacterized protein</fullName>
    </submittedName>
</protein>
<gene>
    <name evidence="2" type="ORF">Q31b_27200</name>
</gene>
<dbReference type="PROSITE" id="PS51257">
    <property type="entry name" value="PROKAR_LIPOPROTEIN"/>
    <property type="match status" value="1"/>
</dbReference>
<dbReference type="Proteomes" id="UP000315471">
    <property type="component" value="Unassembled WGS sequence"/>
</dbReference>
<evidence type="ECO:0000256" key="1">
    <source>
        <dbReference type="SAM" id="MobiDB-lite"/>
    </source>
</evidence>
<feature type="region of interest" description="Disordered" evidence="1">
    <location>
        <begin position="101"/>
        <end position="134"/>
    </location>
</feature>
<organism evidence="2 3">
    <name type="scientific">Novipirellula aureliae</name>
    <dbReference type="NCBI Taxonomy" id="2527966"/>
    <lineage>
        <taxon>Bacteria</taxon>
        <taxon>Pseudomonadati</taxon>
        <taxon>Planctomycetota</taxon>
        <taxon>Planctomycetia</taxon>
        <taxon>Pirellulales</taxon>
        <taxon>Pirellulaceae</taxon>
        <taxon>Novipirellula</taxon>
    </lineage>
</organism>
<comment type="caution">
    <text evidence="2">The sequence shown here is derived from an EMBL/GenBank/DDBJ whole genome shotgun (WGS) entry which is preliminary data.</text>
</comment>
<name>A0A5C6E0V2_9BACT</name>
<evidence type="ECO:0000313" key="3">
    <source>
        <dbReference type="Proteomes" id="UP000315471"/>
    </source>
</evidence>
<dbReference type="RefSeq" id="WP_146600123.1">
    <property type="nucleotide sequence ID" value="NZ_SJPY01000004.1"/>
</dbReference>
<sequence>MKSFELPGYRLVGRSVRKLLVVGTILLLPALLLGCRSIHAPSTLWRKSTVAPDKHDACQPRSFLGYHATQWQPAESFGAVCRAPTTFNEYGVDSSGFVISSDWDPVPPANDSADETTPSDHDTSLRDWLGSMER</sequence>
<evidence type="ECO:0000313" key="2">
    <source>
        <dbReference type="EMBL" id="TWU41281.1"/>
    </source>
</evidence>
<reference evidence="2 3" key="1">
    <citation type="submission" date="2019-02" db="EMBL/GenBank/DDBJ databases">
        <title>Deep-cultivation of Planctomycetes and their phenomic and genomic characterization uncovers novel biology.</title>
        <authorList>
            <person name="Wiegand S."/>
            <person name="Jogler M."/>
            <person name="Boedeker C."/>
            <person name="Pinto D."/>
            <person name="Vollmers J."/>
            <person name="Rivas-Marin E."/>
            <person name="Kohn T."/>
            <person name="Peeters S.H."/>
            <person name="Heuer A."/>
            <person name="Rast P."/>
            <person name="Oberbeckmann S."/>
            <person name="Bunk B."/>
            <person name="Jeske O."/>
            <person name="Meyerdierks A."/>
            <person name="Storesund J.E."/>
            <person name="Kallscheuer N."/>
            <person name="Luecker S."/>
            <person name="Lage O.M."/>
            <person name="Pohl T."/>
            <person name="Merkel B.J."/>
            <person name="Hornburger P."/>
            <person name="Mueller R.-W."/>
            <person name="Bruemmer F."/>
            <person name="Labrenz M."/>
            <person name="Spormann A.M."/>
            <person name="Op Den Camp H."/>
            <person name="Overmann J."/>
            <person name="Amann R."/>
            <person name="Jetten M.S.M."/>
            <person name="Mascher T."/>
            <person name="Medema M.H."/>
            <person name="Devos D.P."/>
            <person name="Kaster A.-K."/>
            <person name="Ovreas L."/>
            <person name="Rohde M."/>
            <person name="Galperin M.Y."/>
            <person name="Jogler C."/>
        </authorList>
    </citation>
    <scope>NUCLEOTIDE SEQUENCE [LARGE SCALE GENOMIC DNA]</scope>
    <source>
        <strain evidence="2 3">Q31b</strain>
    </source>
</reference>